<sequence>MSWLLCVLFFYKSSFILSQSVPLLLLVSFDGFRFDYPRLYGPLRYFSRLEDQGVHAHSMIPTFTTATFPNHYTLITGLYEEVHGLVSNEIYDSKTKSVFQSWTNMTDQWWPLKSIWTINEERYDGRSGVIGWPQHSISISKYEPYRKERSFKEIIDRMLKWFNDPIKPINFGVIYFPEPELTGYQTGPYSDKMKEIIKTCDEHLGYLLNEIDKNVNLKNNLHLIITSDHGMEEINATDKPIYLEDYVDMTKLKAFGTETVINIFLNSMNDIDDIFKNLSQIPHTQIYKQQDIPIRYHYKNNLRIGDLIIIVDPGYELHRRSFHGGIRANLSTIHGNHGYDNQMDSMKTIFYASGPQLKQNFTLSNTSTLYNVDIFALMCLILNITKCPPSNGSLANIQPFLIDPTRVLSIIEKETGKLQDGSISLVIYLLVLVSFVLILIMAVVWSCVSFRNASALSRASHGDALTIAEQNQYKFTQINDLKLNRTIGDDNL</sequence>
<evidence type="ECO:0000313" key="3">
    <source>
        <dbReference type="EMBL" id="CAF3844627.1"/>
    </source>
</evidence>
<proteinExistence type="predicted"/>
<dbReference type="PANTHER" id="PTHR10151">
    <property type="entry name" value="ECTONUCLEOTIDE PYROPHOSPHATASE/PHOSPHODIESTERASE"/>
    <property type="match status" value="1"/>
</dbReference>
<dbReference type="Pfam" id="PF01663">
    <property type="entry name" value="Phosphodiest"/>
    <property type="match status" value="1"/>
</dbReference>
<keyword evidence="1" id="KW-1133">Transmembrane helix</keyword>
<evidence type="ECO:0000256" key="1">
    <source>
        <dbReference type="SAM" id="Phobius"/>
    </source>
</evidence>
<name>A0A814NHP9_9BILA</name>
<dbReference type="PANTHER" id="PTHR10151:SF126">
    <property type="entry name" value="ECTONUCLEOTIDE PYROPHOSPHATASE_PHOSPHODIESTERASE FAMILY MEMBER 7-LIKE"/>
    <property type="match status" value="1"/>
</dbReference>
<dbReference type="CDD" id="cd16018">
    <property type="entry name" value="Enpp"/>
    <property type="match status" value="1"/>
</dbReference>
<evidence type="ECO:0000313" key="2">
    <source>
        <dbReference type="EMBL" id="CAF1092088.1"/>
    </source>
</evidence>
<dbReference type="InterPro" id="IPR017850">
    <property type="entry name" value="Alkaline_phosphatase_core_sf"/>
</dbReference>
<dbReference type="EMBL" id="CAJNOT010000840">
    <property type="protein sequence ID" value="CAF1092088.1"/>
    <property type="molecule type" value="Genomic_DNA"/>
</dbReference>
<reference evidence="2" key="1">
    <citation type="submission" date="2021-02" db="EMBL/GenBank/DDBJ databases">
        <authorList>
            <person name="Nowell W R."/>
        </authorList>
    </citation>
    <scope>NUCLEOTIDE SEQUENCE</scope>
</reference>
<dbReference type="Proteomes" id="UP000663836">
    <property type="component" value="Unassembled WGS sequence"/>
</dbReference>
<feature type="transmembrane region" description="Helical" evidence="1">
    <location>
        <begin position="425"/>
        <end position="448"/>
    </location>
</feature>
<dbReference type="SUPFAM" id="SSF53649">
    <property type="entry name" value="Alkaline phosphatase-like"/>
    <property type="match status" value="1"/>
</dbReference>
<keyword evidence="1" id="KW-0472">Membrane</keyword>
<organism evidence="2 4">
    <name type="scientific">Rotaria sordida</name>
    <dbReference type="NCBI Taxonomy" id="392033"/>
    <lineage>
        <taxon>Eukaryota</taxon>
        <taxon>Metazoa</taxon>
        <taxon>Spiralia</taxon>
        <taxon>Gnathifera</taxon>
        <taxon>Rotifera</taxon>
        <taxon>Eurotatoria</taxon>
        <taxon>Bdelloidea</taxon>
        <taxon>Philodinida</taxon>
        <taxon>Philodinidae</taxon>
        <taxon>Rotaria</taxon>
    </lineage>
</organism>
<dbReference type="EMBL" id="CAJOBD010001965">
    <property type="protein sequence ID" value="CAF3844627.1"/>
    <property type="molecule type" value="Genomic_DNA"/>
</dbReference>
<keyword evidence="1" id="KW-0812">Transmembrane</keyword>
<comment type="caution">
    <text evidence="2">The sequence shown here is derived from an EMBL/GenBank/DDBJ whole genome shotgun (WGS) entry which is preliminary data.</text>
</comment>
<evidence type="ECO:0000313" key="4">
    <source>
        <dbReference type="Proteomes" id="UP000663864"/>
    </source>
</evidence>
<dbReference type="InterPro" id="IPR002591">
    <property type="entry name" value="Phosphodiest/P_Trfase"/>
</dbReference>
<gene>
    <name evidence="3" type="ORF">JBS370_LOCUS17870</name>
    <name evidence="2" type="ORF">ZHD862_LOCUS17148</name>
</gene>
<dbReference type="Gene3D" id="3.40.720.10">
    <property type="entry name" value="Alkaline Phosphatase, subunit A"/>
    <property type="match status" value="1"/>
</dbReference>
<protein>
    <submittedName>
        <fullName evidence="2">Uncharacterized protein</fullName>
    </submittedName>
</protein>
<dbReference type="AlphaFoldDB" id="A0A814NHP9"/>
<dbReference type="Gene3D" id="3.30.1360.180">
    <property type="match status" value="1"/>
</dbReference>
<accession>A0A814NHP9</accession>
<dbReference type="Proteomes" id="UP000663864">
    <property type="component" value="Unassembled WGS sequence"/>
</dbReference>